<feature type="signal peptide" evidence="1">
    <location>
        <begin position="1"/>
        <end position="18"/>
    </location>
</feature>
<gene>
    <name evidence="2" type="primary">csp11</name>
</gene>
<evidence type="ECO:0000256" key="1">
    <source>
        <dbReference type="SAM" id="SignalP"/>
    </source>
</evidence>
<dbReference type="Gene3D" id="1.10.2080.10">
    <property type="entry name" value="Insect odorant-binding protein A10/Ejaculatory bulb-specific protein 3"/>
    <property type="match status" value="1"/>
</dbReference>
<organism evidence="2">
    <name type="scientific">Chrysomela lapponica</name>
    <name type="common">Leaf beetle</name>
    <dbReference type="NCBI Taxonomy" id="153811"/>
    <lineage>
        <taxon>Eukaryota</taxon>
        <taxon>Metazoa</taxon>
        <taxon>Ecdysozoa</taxon>
        <taxon>Arthropoda</taxon>
        <taxon>Hexapoda</taxon>
        <taxon>Insecta</taxon>
        <taxon>Pterygota</taxon>
        <taxon>Neoptera</taxon>
        <taxon>Endopterygota</taxon>
        <taxon>Coleoptera</taxon>
        <taxon>Polyphaga</taxon>
        <taxon>Cucujiformia</taxon>
        <taxon>Chrysomeloidea</taxon>
        <taxon>Chrysomelidae</taxon>
        <taxon>Chrysomelinae</taxon>
        <taxon>Chrysomelini</taxon>
        <taxon>Chrysomela</taxon>
    </lineage>
</organism>
<dbReference type="EMBL" id="GGOB01000032">
    <property type="protein sequence ID" value="MCH29428.1"/>
    <property type="molecule type" value="mRNA"/>
</dbReference>
<dbReference type="InterPro" id="IPR005055">
    <property type="entry name" value="A10/PebIII"/>
</dbReference>
<protein>
    <submittedName>
        <fullName evidence="2">Chemosensory protein 11</fullName>
    </submittedName>
</protein>
<reference evidence="2" key="1">
    <citation type="journal article" date="2018" name="Ecol. Evol.">
        <title>A subset of chemosensory genes differs between two populations of a specialized leaf beetle after host plant shift.</title>
        <authorList>
            <person name="Wang D."/>
            <person name="Pentzold S."/>
            <person name="Kunert M."/>
            <person name="Groth M."/>
            <person name="Brandt W."/>
            <person name="Pasteels J.M."/>
            <person name="Boland W."/>
            <person name="Burse A."/>
        </authorList>
    </citation>
    <scope>NUCLEOTIDE SEQUENCE</scope>
</reference>
<dbReference type="PANTHER" id="PTHR11257:SF9">
    <property type="entry name" value="CHEMOSENSORY PROTEIN 13"/>
    <property type="match status" value="1"/>
</dbReference>
<sequence>MLPLLPLFVCGLSGLVAAGPLQYYATKYDHIDVETILNNRRMVNYYAACLLNKGPCPPEGVEFKRILPEALRTNCLRCTEKQKTVTLRTIKRLKKEYPKIWDQLRNEWDPDDTYVTKFENTFVNSYVGPTPVVIIDRFGGENGDIISDYAVGSVSVSTPTTTIKQISYTSTTKPSTISKTSTIKKITPTTQKTTKKPITSSESTQTISNKPIATSTISYSYISPYAVPYRPLTNFGAGIQATVSLGTNIVDEFVRSLGAIGNRVVETGAEIAEVVLKNIARPL</sequence>
<dbReference type="Pfam" id="PF03392">
    <property type="entry name" value="OS-D"/>
    <property type="match status" value="1"/>
</dbReference>
<name>A0A310S9T4_CHRLA</name>
<dbReference type="AlphaFoldDB" id="A0A310S9T4"/>
<accession>A0A310S9T4</accession>
<proteinExistence type="evidence at transcript level"/>
<evidence type="ECO:0000313" key="2">
    <source>
        <dbReference type="EMBL" id="MCH29428.1"/>
    </source>
</evidence>
<dbReference type="SUPFAM" id="SSF100910">
    <property type="entry name" value="Chemosensory protein Csp2"/>
    <property type="match status" value="1"/>
</dbReference>
<dbReference type="InterPro" id="IPR036682">
    <property type="entry name" value="OS_D_A10/PebIII_sf"/>
</dbReference>
<feature type="chain" id="PRO_5016396661" evidence="1">
    <location>
        <begin position="19"/>
        <end position="283"/>
    </location>
</feature>
<dbReference type="PANTHER" id="PTHR11257">
    <property type="entry name" value="CHEMOSENSORY PROTEIN-RELATED"/>
    <property type="match status" value="1"/>
</dbReference>
<keyword evidence="1" id="KW-0732">Signal</keyword>